<dbReference type="GO" id="GO:0005813">
    <property type="term" value="C:centrosome"/>
    <property type="evidence" value="ECO:0007669"/>
    <property type="project" value="InterPro"/>
</dbReference>
<dbReference type="GO" id="GO:0008017">
    <property type="term" value="F:microtubule binding"/>
    <property type="evidence" value="ECO:0007669"/>
    <property type="project" value="InterPro"/>
</dbReference>
<organism evidence="3 4">
    <name type="scientific">Brachionus plicatilis</name>
    <name type="common">Marine rotifer</name>
    <name type="synonym">Brachionus muelleri</name>
    <dbReference type="NCBI Taxonomy" id="10195"/>
    <lineage>
        <taxon>Eukaryota</taxon>
        <taxon>Metazoa</taxon>
        <taxon>Spiralia</taxon>
        <taxon>Gnathifera</taxon>
        <taxon>Rotifera</taxon>
        <taxon>Eurotatoria</taxon>
        <taxon>Monogononta</taxon>
        <taxon>Pseudotrocha</taxon>
        <taxon>Ploima</taxon>
        <taxon>Brachionidae</taxon>
        <taxon>Brachionus</taxon>
    </lineage>
</organism>
<dbReference type="GO" id="GO:0034453">
    <property type="term" value="P:microtubule anchoring"/>
    <property type="evidence" value="ECO:0007669"/>
    <property type="project" value="InterPro"/>
</dbReference>
<feature type="region of interest" description="Disordered" evidence="1">
    <location>
        <begin position="661"/>
        <end position="696"/>
    </location>
</feature>
<feature type="compositionally biased region" description="Polar residues" evidence="1">
    <location>
        <begin position="500"/>
        <end position="527"/>
    </location>
</feature>
<feature type="compositionally biased region" description="Polar residues" evidence="1">
    <location>
        <begin position="118"/>
        <end position="127"/>
    </location>
</feature>
<evidence type="ECO:0000313" key="3">
    <source>
        <dbReference type="EMBL" id="RNA42214.1"/>
    </source>
</evidence>
<dbReference type="PANTHER" id="PTHR13958">
    <property type="entry name" value="CENTROSOME-ASSOCIATED PROTEIN 350"/>
    <property type="match status" value="1"/>
</dbReference>
<feature type="region of interest" description="Disordered" evidence="1">
    <location>
        <begin position="473"/>
        <end position="530"/>
    </location>
</feature>
<evidence type="ECO:0000256" key="1">
    <source>
        <dbReference type="SAM" id="MobiDB-lite"/>
    </source>
</evidence>
<dbReference type="AlphaFoldDB" id="A0A3M7T2G1"/>
<protein>
    <submittedName>
        <fullName evidence="3">Uncharacterized protein</fullName>
    </submittedName>
</protein>
<feature type="compositionally biased region" description="Polar residues" evidence="1">
    <location>
        <begin position="313"/>
        <end position="328"/>
    </location>
</feature>
<dbReference type="InterPro" id="IPR028750">
    <property type="entry name" value="CEP350/CC187"/>
</dbReference>
<feature type="compositionally biased region" description="Polar residues" evidence="1">
    <location>
        <begin position="160"/>
        <end position="169"/>
    </location>
</feature>
<feature type="compositionally biased region" description="Low complexity" evidence="1">
    <location>
        <begin position="424"/>
        <end position="441"/>
    </location>
</feature>
<reference evidence="3 4" key="1">
    <citation type="journal article" date="2018" name="Sci. Rep.">
        <title>Genomic signatures of local adaptation to the degree of environmental predictability in rotifers.</title>
        <authorList>
            <person name="Franch-Gras L."/>
            <person name="Hahn C."/>
            <person name="Garcia-Roger E.M."/>
            <person name="Carmona M.J."/>
            <person name="Serra M."/>
            <person name="Gomez A."/>
        </authorList>
    </citation>
    <scope>NUCLEOTIDE SEQUENCE [LARGE SCALE GENOMIC DNA]</scope>
    <source>
        <strain evidence="3">HYR1</strain>
    </source>
</reference>
<dbReference type="EMBL" id="REGN01000401">
    <property type="protein sequence ID" value="RNA42214.1"/>
    <property type="molecule type" value="Genomic_DNA"/>
</dbReference>
<keyword evidence="2" id="KW-0472">Membrane</keyword>
<proteinExistence type="predicted"/>
<keyword evidence="2" id="KW-0812">Transmembrane</keyword>
<comment type="caution">
    <text evidence="3">The sequence shown here is derived from an EMBL/GenBank/DDBJ whole genome shotgun (WGS) entry which is preliminary data.</text>
</comment>
<feature type="region of interest" description="Disordered" evidence="1">
    <location>
        <begin position="418"/>
        <end position="441"/>
    </location>
</feature>
<name>A0A3M7T2G1_BRAPC</name>
<gene>
    <name evidence="3" type="ORF">BpHYR1_013387</name>
</gene>
<keyword evidence="2" id="KW-1133">Transmembrane helix</keyword>
<accession>A0A3M7T2G1</accession>
<feature type="compositionally biased region" description="Polar residues" evidence="1">
    <location>
        <begin position="210"/>
        <end position="226"/>
    </location>
</feature>
<evidence type="ECO:0000256" key="2">
    <source>
        <dbReference type="SAM" id="Phobius"/>
    </source>
</evidence>
<feature type="compositionally biased region" description="Basic residues" evidence="1">
    <location>
        <begin position="661"/>
        <end position="672"/>
    </location>
</feature>
<feature type="transmembrane region" description="Helical" evidence="2">
    <location>
        <begin position="7"/>
        <end position="25"/>
    </location>
</feature>
<feature type="region of interest" description="Disordered" evidence="1">
    <location>
        <begin position="298"/>
        <end position="400"/>
    </location>
</feature>
<feature type="region of interest" description="Disordered" evidence="1">
    <location>
        <begin position="210"/>
        <end position="251"/>
    </location>
</feature>
<dbReference type="PANTHER" id="PTHR13958:SF3">
    <property type="entry name" value="CAP-GLY DOMAIN-CONTAINING PROTEIN-RELATED"/>
    <property type="match status" value="1"/>
</dbReference>
<dbReference type="Proteomes" id="UP000276133">
    <property type="component" value="Unassembled WGS sequence"/>
</dbReference>
<feature type="compositionally biased region" description="Basic and acidic residues" evidence="1">
    <location>
        <begin position="382"/>
        <end position="400"/>
    </location>
</feature>
<feature type="compositionally biased region" description="Pro residues" evidence="1">
    <location>
        <begin position="677"/>
        <end position="687"/>
    </location>
</feature>
<feature type="compositionally biased region" description="Low complexity" evidence="1">
    <location>
        <begin position="150"/>
        <end position="159"/>
    </location>
</feature>
<sequence>MNYIPDVHQYLIIYLVLFLFVLNQLNRLLNPSSYFFKTFGSVKTLPPSFGTQGVEPLPHAESQNKPINGSTLNYVRSKKTYRYYPLFVSSRQVRKGKTEEESRKGNVQVKKKSCLNFSLNNTKTNKTPRSRADPKSKNSPMIPKEKLTRKTSSGKTTSSEYQPHFTSLKNLDPKRSTSEYDAKYEFCQAGSSASFHQQRILHKETEQLAATSSKRHLSSASFSTGTEPRHHDFAKPASRKTAFGKHEHAELNVKEETDRLLGLSCAGKRQKRPDEPKCSAIITTSSWRIGENLAQKHMKPEPDKTMPAHPYQVQYNPRSNSAPVNQSPHAPKKTKRTECHLVASVAPKKPAVTSPQANKSKSKPYDLNDIQKYIQSQKSKRLHDTKSEKEKQKMQDEERKKKLQELYRKQRLQALKSAQIASTSKLNNSSEKANSSNNSSKLYDQDMSKILMERISHLLNDNDKLVEKQRKQMVSEKHKARKKVDFGTEEADMDHDMEQNESSTSSASLGTVNNSVSVTPKQNNGKTSLKHDRLKKICSMALDLQTKLQQTKLKLFGFNPTDDEDMIEYYKKSDNDTFVTSTKNEHEEAEDGPEMDAIQLDRVFKQDVRETRGDGGHEEMEVSGEDVWRPGVGSLRSYRLVLTPDLAARRIQHAYRLYRARRKTQRAPKRLKKENVRPPPPPPPPPMLKGEQTMGLNSQKDGYSFFSVYRKKGGFGAAVSANVAPLHPASAKTKQESNNYADEFMTFNETKGGEVDRLSTIKSSLSSSSDSTSLSKAIASSDDKNNIKKNLTIDPSDYKNNIKKKIKAIASSDHKNNIKKKLSKKDATKYVALYCEFLFNSFLKFTIPKKLSDLRF</sequence>
<evidence type="ECO:0000313" key="4">
    <source>
        <dbReference type="Proteomes" id="UP000276133"/>
    </source>
</evidence>
<keyword evidence="4" id="KW-1185">Reference proteome</keyword>
<feature type="region of interest" description="Disordered" evidence="1">
    <location>
        <begin position="118"/>
        <end position="174"/>
    </location>
</feature>
<dbReference type="PROSITE" id="PS50096">
    <property type="entry name" value="IQ"/>
    <property type="match status" value="1"/>
</dbReference>